<sequence>MLALADQSQPRAIRGLSAISRCRKMRAARKALRRGPVGVSRWRGRSYLSVSVKTEKHTLALSNFLFVFVIQSNRGRCGLGVRSLWFPAACCLCSLRDSESTERREMSAVQLLRVSVHERITAAAEDFLLQVEKRGAKAQVPALRAMLTERLTAAVEEILAVLEETVAEYEDRVERSELENCRQRRLLDTVMQPVVQLHRADVEGRLQSQWQIRPFHKALVCEVRSSTEGLAEI</sequence>
<evidence type="ECO:0000313" key="3">
    <source>
        <dbReference type="Proteomes" id="UP001153269"/>
    </source>
</evidence>
<dbReference type="AlphaFoldDB" id="A0A9N7Y5R2"/>
<dbReference type="Proteomes" id="UP001153269">
    <property type="component" value="Unassembled WGS sequence"/>
</dbReference>
<keyword evidence="1" id="KW-0175">Coiled coil</keyword>
<organism evidence="2 3">
    <name type="scientific">Pleuronectes platessa</name>
    <name type="common">European plaice</name>
    <dbReference type="NCBI Taxonomy" id="8262"/>
    <lineage>
        <taxon>Eukaryota</taxon>
        <taxon>Metazoa</taxon>
        <taxon>Chordata</taxon>
        <taxon>Craniata</taxon>
        <taxon>Vertebrata</taxon>
        <taxon>Euteleostomi</taxon>
        <taxon>Actinopterygii</taxon>
        <taxon>Neopterygii</taxon>
        <taxon>Teleostei</taxon>
        <taxon>Neoteleostei</taxon>
        <taxon>Acanthomorphata</taxon>
        <taxon>Carangaria</taxon>
        <taxon>Pleuronectiformes</taxon>
        <taxon>Pleuronectoidei</taxon>
        <taxon>Pleuronectidae</taxon>
        <taxon>Pleuronectes</taxon>
    </lineage>
</organism>
<feature type="coiled-coil region" evidence="1">
    <location>
        <begin position="152"/>
        <end position="179"/>
    </location>
</feature>
<protein>
    <submittedName>
        <fullName evidence="2">Uncharacterized protein</fullName>
    </submittedName>
</protein>
<comment type="caution">
    <text evidence="2">The sequence shown here is derived from an EMBL/GenBank/DDBJ whole genome shotgun (WGS) entry which is preliminary data.</text>
</comment>
<reference evidence="2" key="1">
    <citation type="submission" date="2020-03" db="EMBL/GenBank/DDBJ databases">
        <authorList>
            <person name="Weist P."/>
        </authorList>
    </citation>
    <scope>NUCLEOTIDE SEQUENCE</scope>
</reference>
<proteinExistence type="predicted"/>
<gene>
    <name evidence="2" type="ORF">PLEPLA_LOCUS1523</name>
</gene>
<evidence type="ECO:0000313" key="2">
    <source>
        <dbReference type="EMBL" id="CAB1413821.1"/>
    </source>
</evidence>
<dbReference type="EMBL" id="CADEAL010000072">
    <property type="protein sequence ID" value="CAB1413821.1"/>
    <property type="molecule type" value="Genomic_DNA"/>
</dbReference>
<keyword evidence="3" id="KW-1185">Reference proteome</keyword>
<accession>A0A9N7Y5R2</accession>
<name>A0A9N7Y5R2_PLEPL</name>
<evidence type="ECO:0000256" key="1">
    <source>
        <dbReference type="SAM" id="Coils"/>
    </source>
</evidence>